<evidence type="ECO:0000313" key="4">
    <source>
        <dbReference type="EMBL" id="CAL5139652.1"/>
    </source>
</evidence>
<reference evidence="4" key="1">
    <citation type="submission" date="2024-06" db="EMBL/GenBank/DDBJ databases">
        <authorList>
            <person name="Liu X."/>
            <person name="Lenzi L."/>
            <person name="Haldenby T S."/>
            <person name="Uol C."/>
        </authorList>
    </citation>
    <scope>NUCLEOTIDE SEQUENCE</scope>
</reference>
<feature type="compositionally biased region" description="Polar residues" evidence="1">
    <location>
        <begin position="258"/>
        <end position="304"/>
    </location>
</feature>
<dbReference type="SMART" id="SM00228">
    <property type="entry name" value="PDZ"/>
    <property type="match status" value="1"/>
</dbReference>
<dbReference type="InterPro" id="IPR053793">
    <property type="entry name" value="PB1-like"/>
</dbReference>
<accession>A0AAV2TT97</accession>
<organism evidence="4 5">
    <name type="scientific">Calicophoron daubneyi</name>
    <name type="common">Rumen fluke</name>
    <name type="synonym">Paramphistomum daubneyi</name>
    <dbReference type="NCBI Taxonomy" id="300641"/>
    <lineage>
        <taxon>Eukaryota</taxon>
        <taxon>Metazoa</taxon>
        <taxon>Spiralia</taxon>
        <taxon>Lophotrochozoa</taxon>
        <taxon>Platyhelminthes</taxon>
        <taxon>Trematoda</taxon>
        <taxon>Digenea</taxon>
        <taxon>Plagiorchiida</taxon>
        <taxon>Pronocephalata</taxon>
        <taxon>Paramphistomoidea</taxon>
        <taxon>Paramphistomidae</taxon>
        <taxon>Calicophoron</taxon>
    </lineage>
</organism>
<dbReference type="InterPro" id="IPR051741">
    <property type="entry name" value="PAR6_homolog"/>
</dbReference>
<proteinExistence type="predicted"/>
<dbReference type="Gene3D" id="3.10.20.90">
    <property type="entry name" value="Phosphatidylinositol 3-kinase Catalytic Subunit, Chain A, domain 1"/>
    <property type="match status" value="1"/>
</dbReference>
<dbReference type="InterPro" id="IPR036034">
    <property type="entry name" value="PDZ_sf"/>
</dbReference>
<dbReference type="CDD" id="cd06718">
    <property type="entry name" value="PDZ_Par6-like"/>
    <property type="match status" value="1"/>
</dbReference>
<protein>
    <submittedName>
        <fullName evidence="4">Uncharacterized protein</fullName>
    </submittedName>
</protein>
<dbReference type="Proteomes" id="UP001497525">
    <property type="component" value="Unassembled WGS sequence"/>
</dbReference>
<dbReference type="Pfam" id="PF00564">
    <property type="entry name" value="PB1"/>
    <property type="match status" value="1"/>
</dbReference>
<name>A0AAV2TT97_CALDB</name>
<feature type="domain" description="PB1" evidence="3">
    <location>
        <begin position="4"/>
        <end position="85"/>
    </location>
</feature>
<evidence type="ECO:0000259" key="2">
    <source>
        <dbReference type="PROSITE" id="PS50106"/>
    </source>
</evidence>
<dbReference type="PROSITE" id="PS50106">
    <property type="entry name" value="PDZ"/>
    <property type="match status" value="1"/>
</dbReference>
<feature type="region of interest" description="Disordered" evidence="1">
    <location>
        <begin position="258"/>
        <end position="317"/>
    </location>
</feature>
<dbReference type="SUPFAM" id="SSF50156">
    <property type="entry name" value="PDZ domain-like"/>
    <property type="match status" value="1"/>
</dbReference>
<dbReference type="InterPro" id="IPR000270">
    <property type="entry name" value="PB1_dom"/>
</dbReference>
<feature type="domain" description="PDZ" evidence="2">
    <location>
        <begin position="150"/>
        <end position="242"/>
    </location>
</feature>
<gene>
    <name evidence="4" type="ORF">CDAUBV1_LOCUS14768</name>
</gene>
<dbReference type="EMBL" id="CAXLJL010000623">
    <property type="protein sequence ID" value="CAL5139652.1"/>
    <property type="molecule type" value="Genomic_DNA"/>
</dbReference>
<feature type="compositionally biased region" description="Basic and acidic residues" evidence="1">
    <location>
        <begin position="305"/>
        <end position="314"/>
    </location>
</feature>
<evidence type="ECO:0000256" key="1">
    <source>
        <dbReference type="SAM" id="MobiDB-lite"/>
    </source>
</evidence>
<dbReference type="FunFam" id="3.10.20.90:FF:000031">
    <property type="entry name" value="Partitioning defective 6 homolog alpha"/>
    <property type="match status" value="1"/>
</dbReference>
<dbReference type="SMART" id="SM00666">
    <property type="entry name" value="PB1"/>
    <property type="match status" value="1"/>
</dbReference>
<dbReference type="PANTHER" id="PTHR14102">
    <property type="entry name" value="PAR-6-RELATED"/>
    <property type="match status" value="1"/>
</dbReference>
<comment type="caution">
    <text evidence="4">The sequence shown here is derived from an EMBL/GenBank/DDBJ whole genome shotgun (WGS) entry which is preliminary data.</text>
</comment>
<evidence type="ECO:0000313" key="5">
    <source>
        <dbReference type="Proteomes" id="UP001497525"/>
    </source>
</evidence>
<dbReference type="Pfam" id="PF00595">
    <property type="entry name" value="PDZ"/>
    <property type="match status" value="1"/>
</dbReference>
<dbReference type="PANTHER" id="PTHR14102:SF11">
    <property type="entry name" value="LD29223P"/>
    <property type="match status" value="1"/>
</dbReference>
<evidence type="ECO:0000259" key="3">
    <source>
        <dbReference type="PROSITE" id="PS51745"/>
    </source>
</evidence>
<dbReference type="InterPro" id="IPR001478">
    <property type="entry name" value="PDZ"/>
</dbReference>
<dbReference type="GO" id="GO:0007098">
    <property type="term" value="P:centrosome cycle"/>
    <property type="evidence" value="ECO:0007669"/>
    <property type="project" value="TreeGrafter"/>
</dbReference>
<dbReference type="Gene3D" id="2.30.42.10">
    <property type="match status" value="1"/>
</dbReference>
<dbReference type="PROSITE" id="PS51745">
    <property type="entry name" value="PB1"/>
    <property type="match status" value="1"/>
</dbReference>
<sequence length="343" mass="38149">MAYVMEVKSKFDAEFRRFSFDPSQLVEFSAFYTLLERIHQLYTIPFVVQYIDPKNADLLPINNDKNFAVAVSVSKPLLRLLLQRKGESYGELYGYKASKSSRIHKSPASALRSYGDDKHRPPDSRISMQNDFHLVSSILDVDIVPRTMRRVRLVRTSGKHFGLYIRNGISHHHTVNGYESVPAFFVSRLDKDGIAYGTGLLAEDDEIIEVNGIEVFGKTMDQVTDMMVANSSNLIITVRPADQRTCLLPTDRPLYKNAYQSSPKSSTMPPSGGFQTDRGTTLVQLANGQARSRTVAAGSSSGGNERSRHRDADVNGRNCVPGHGILVDEDETDDDVTAGLITL</sequence>
<dbReference type="SUPFAM" id="SSF54277">
    <property type="entry name" value="CAD &amp; PB1 domains"/>
    <property type="match status" value="1"/>
</dbReference>
<dbReference type="AlphaFoldDB" id="A0AAV2TT97"/>